<organism evidence="2 3">
    <name type="scientific">Gomphosphaeria aponina SAG 52.96 = DSM 107014</name>
    <dbReference type="NCBI Taxonomy" id="1521640"/>
    <lineage>
        <taxon>Bacteria</taxon>
        <taxon>Bacillati</taxon>
        <taxon>Cyanobacteriota</taxon>
        <taxon>Cyanophyceae</taxon>
        <taxon>Oscillatoriophycideae</taxon>
        <taxon>Chroococcales</taxon>
        <taxon>Gomphosphaeriaceae</taxon>
        <taxon>Gomphosphaeria</taxon>
    </lineage>
</organism>
<evidence type="ECO:0000259" key="1">
    <source>
        <dbReference type="Pfam" id="PF21180"/>
    </source>
</evidence>
<dbReference type="AlphaFoldDB" id="A0A941GP39"/>
<sequence length="243" mass="27050">MPQTLLVGRSEVEAWLNRWTEINGNINKILPSPRSENRGNGEINAEITAYSFDRVVVTDSAAIAQFLIANNFHFENNCAVLSITGYPENIFNTVLEMLRRNPELKVYAIHDASPRGVALVNYLRTNPNWFSASTATIYDLGLIPRQVIKNPKLFMGNSQESAQEGRRLGPEIRSSLSAEEVTWLESGNFVELESFSPRKLLQIITQGIALSRSSIDSEAVTNLNYDDGDTYSSVGIFLVDSFG</sequence>
<evidence type="ECO:0000313" key="3">
    <source>
        <dbReference type="Proteomes" id="UP000767446"/>
    </source>
</evidence>
<proteinExistence type="predicted"/>
<dbReference type="SUPFAM" id="SSF56726">
    <property type="entry name" value="DNA topoisomerase IV, alpha subunit"/>
    <property type="match status" value="1"/>
</dbReference>
<feature type="domain" description="Topoisomerase 6 subunit A/Spo11 TOPRIM" evidence="1">
    <location>
        <begin position="55"/>
        <end position="121"/>
    </location>
</feature>
<evidence type="ECO:0000313" key="2">
    <source>
        <dbReference type="EMBL" id="MBR8827739.1"/>
    </source>
</evidence>
<dbReference type="EMBL" id="JADQBC010000041">
    <property type="protein sequence ID" value="MBR8827739.1"/>
    <property type="molecule type" value="Genomic_DNA"/>
</dbReference>
<dbReference type="Gene3D" id="3.40.1360.10">
    <property type="match status" value="1"/>
</dbReference>
<dbReference type="InterPro" id="IPR034136">
    <property type="entry name" value="TOPRIM_Topo6A/Spo11"/>
</dbReference>
<dbReference type="GO" id="GO:0003677">
    <property type="term" value="F:DNA binding"/>
    <property type="evidence" value="ECO:0007669"/>
    <property type="project" value="InterPro"/>
</dbReference>
<accession>A0A941GP39</accession>
<dbReference type="GO" id="GO:0005694">
    <property type="term" value="C:chromosome"/>
    <property type="evidence" value="ECO:0007669"/>
    <property type="project" value="InterPro"/>
</dbReference>
<dbReference type="Pfam" id="PF21180">
    <property type="entry name" value="TOP6A-Spo11_Toprim"/>
    <property type="match status" value="1"/>
</dbReference>
<reference evidence="2" key="1">
    <citation type="submission" date="2021-02" db="EMBL/GenBank/DDBJ databases">
        <title>Metagenome analyses of Stigonema ocellatum DSM 106950, Chlorogloea purpurea SAG 13.99 and Gomphosphaeria aponina DSM 107014.</title>
        <authorList>
            <person name="Marter P."/>
            <person name="Huang S."/>
        </authorList>
    </citation>
    <scope>NUCLEOTIDE SEQUENCE</scope>
    <source>
        <strain evidence="2">JP213</strain>
    </source>
</reference>
<comment type="caution">
    <text evidence="2">The sequence shown here is derived from an EMBL/GenBank/DDBJ whole genome shotgun (WGS) entry which is preliminary data.</text>
</comment>
<dbReference type="InterPro" id="IPR036078">
    <property type="entry name" value="Spo11/TopoVI_A_sf"/>
</dbReference>
<protein>
    <submittedName>
        <fullName evidence="2">MFS transporter permease</fullName>
    </submittedName>
</protein>
<name>A0A941GP39_9CHRO</name>
<dbReference type="Proteomes" id="UP000767446">
    <property type="component" value="Unassembled WGS sequence"/>
</dbReference>
<gene>
    <name evidence="2" type="ORF">DSM107014_07495</name>
</gene>